<dbReference type="PIRSF" id="PIRSF000124">
    <property type="entry name" value="UDPglc_GDPman_dh"/>
    <property type="match status" value="1"/>
</dbReference>
<comment type="similarity">
    <text evidence="2 7">Belongs to the UDP-glucose/GDP-mannose dehydrogenase family.</text>
</comment>
<dbReference type="NCBIfam" id="TIGR03026">
    <property type="entry name" value="NDP-sugDHase"/>
    <property type="match status" value="1"/>
</dbReference>
<dbReference type="SUPFAM" id="SSF51735">
    <property type="entry name" value="NAD(P)-binding Rossmann-fold domains"/>
    <property type="match status" value="1"/>
</dbReference>
<dbReference type="InterPro" id="IPR036291">
    <property type="entry name" value="NAD(P)-bd_dom_sf"/>
</dbReference>
<keyword evidence="5" id="KW-0520">NAD</keyword>
<dbReference type="SMART" id="SM00984">
    <property type="entry name" value="UDPG_MGDP_dh_C"/>
    <property type="match status" value="1"/>
</dbReference>
<keyword evidence="10" id="KW-1185">Reference proteome</keyword>
<dbReference type="SUPFAM" id="SSF48179">
    <property type="entry name" value="6-phosphogluconate dehydrogenase C-terminal domain-like"/>
    <property type="match status" value="1"/>
</dbReference>
<dbReference type="EMBL" id="JAGUCN010000002">
    <property type="protein sequence ID" value="MBS2210202.1"/>
    <property type="molecule type" value="Genomic_DNA"/>
</dbReference>
<reference evidence="9 10" key="1">
    <citation type="journal article" date="2014" name="Int. J. Syst. Evol. Microbiol.">
        <title>Carboxylicivirga gen. nov. in the family Marinilabiliaceae with two novel species, Carboxylicivirga mesophila sp. nov. and Carboxylicivirga taeanensis sp. nov., and reclassification of Cytophaga fermentans as Saccharicrinis fermentans gen. nov., comb. nov.</title>
        <authorList>
            <person name="Yang S.H."/>
            <person name="Seo H.S."/>
            <person name="Woo J.H."/>
            <person name="Oh H.M."/>
            <person name="Jang H."/>
            <person name="Lee J.H."/>
            <person name="Kim S.J."/>
            <person name="Kwon K.K."/>
        </authorList>
    </citation>
    <scope>NUCLEOTIDE SEQUENCE [LARGE SCALE GENOMIC DNA]</scope>
    <source>
        <strain evidence="9 10">JCM 18290</strain>
    </source>
</reference>
<evidence type="ECO:0000256" key="1">
    <source>
        <dbReference type="ARBA" id="ARBA00004701"/>
    </source>
</evidence>
<dbReference type="Gene3D" id="3.40.50.720">
    <property type="entry name" value="NAD(P)-binding Rossmann-like Domain"/>
    <property type="match status" value="2"/>
</dbReference>
<dbReference type="Pfam" id="PF00984">
    <property type="entry name" value="UDPG_MGDP_dh"/>
    <property type="match status" value="1"/>
</dbReference>
<gene>
    <name evidence="9" type="ORF">KEM09_02250</name>
</gene>
<evidence type="ECO:0000256" key="2">
    <source>
        <dbReference type="ARBA" id="ARBA00006601"/>
    </source>
</evidence>
<dbReference type="PIRSF" id="PIRSF500133">
    <property type="entry name" value="UDPglc_DH_euk"/>
    <property type="match status" value="1"/>
</dbReference>
<dbReference type="EC" id="1.1.1.22" evidence="3"/>
<accession>A0ABS5K5H4</accession>
<dbReference type="Pfam" id="PF03720">
    <property type="entry name" value="UDPG_MGDP_dh_C"/>
    <property type="match status" value="1"/>
</dbReference>
<comment type="catalytic activity">
    <reaction evidence="6">
        <text>UDP-alpha-D-glucose + 2 NAD(+) + H2O = UDP-alpha-D-glucuronate + 2 NADH + 3 H(+)</text>
        <dbReference type="Rhea" id="RHEA:23596"/>
        <dbReference type="ChEBI" id="CHEBI:15377"/>
        <dbReference type="ChEBI" id="CHEBI:15378"/>
        <dbReference type="ChEBI" id="CHEBI:57540"/>
        <dbReference type="ChEBI" id="CHEBI:57945"/>
        <dbReference type="ChEBI" id="CHEBI:58052"/>
        <dbReference type="ChEBI" id="CHEBI:58885"/>
        <dbReference type="EC" id="1.1.1.22"/>
    </reaction>
</comment>
<dbReference type="InterPro" id="IPR028356">
    <property type="entry name" value="UDPglc_DH_euk"/>
</dbReference>
<evidence type="ECO:0000256" key="3">
    <source>
        <dbReference type="ARBA" id="ARBA00012954"/>
    </source>
</evidence>
<dbReference type="InterPro" id="IPR017476">
    <property type="entry name" value="UDP-Glc/GDP-Man"/>
</dbReference>
<evidence type="ECO:0000256" key="7">
    <source>
        <dbReference type="PIRNR" id="PIRNR000124"/>
    </source>
</evidence>
<name>A0ABS5K5H4_9BACT</name>
<dbReference type="Pfam" id="PF03721">
    <property type="entry name" value="UDPG_MGDP_dh_N"/>
    <property type="match status" value="1"/>
</dbReference>
<organism evidence="9 10">
    <name type="scientific">Carboxylicivirga mesophila</name>
    <dbReference type="NCBI Taxonomy" id="1166478"/>
    <lineage>
        <taxon>Bacteria</taxon>
        <taxon>Pseudomonadati</taxon>
        <taxon>Bacteroidota</taxon>
        <taxon>Bacteroidia</taxon>
        <taxon>Marinilabiliales</taxon>
        <taxon>Marinilabiliaceae</taxon>
        <taxon>Carboxylicivirga</taxon>
    </lineage>
</organism>
<evidence type="ECO:0000313" key="9">
    <source>
        <dbReference type="EMBL" id="MBS2210202.1"/>
    </source>
</evidence>
<dbReference type="RefSeq" id="WP_212224828.1">
    <property type="nucleotide sequence ID" value="NZ_JAGUCN010000002.1"/>
</dbReference>
<dbReference type="InterPro" id="IPR001732">
    <property type="entry name" value="UDP-Glc/GDP-Man_DH_N"/>
</dbReference>
<sequence>MNLPNKIKNICCIGAGYVGGPTMAVIAQKCPEIKVTVVDINVQRIADWNDESLDNLPIYEPGLKEVVLEARGRNLFFSTNVDNAINEAEMVFISVNTPTKKYGVGKGMAADLKYVELCARNIAKVSTSDKIVVEKSTLPVRTAESIKTILDAEGKDIQFKVLSNPEFLAEGTAIDDLHNGDRVLIGGDQDEDGLNAIQCLIDIYSHWLPRERIITTNVWSSELSKLTANAFLAQRVSSINAISALCEQTGANVDEIANAIGADSRIGSKFLKASVGFGGSCFQKDILNLVYIARSYGLEEVADYWEQVIKLNDYQKRRFAEKIVQNLFNTVNGKKIAILGWAFKKDTNDTRESAAIYVADYLLNEQAELVVYDPKVKAEQIYADLDYLNTRSEEQNKHLVTVVRDAYEAMGDTHAVAILTEWDEFKSYDWEKVYNGMKKPAFVFDGRNIIDKQQIEDIGFKSYNLGRE</sequence>
<dbReference type="InterPro" id="IPR036220">
    <property type="entry name" value="UDP-Glc/GDP-Man_DH_C_sf"/>
</dbReference>
<evidence type="ECO:0000256" key="4">
    <source>
        <dbReference type="ARBA" id="ARBA00023002"/>
    </source>
</evidence>
<comment type="pathway">
    <text evidence="1">Nucleotide-sugar biosynthesis; UDP-alpha-D-glucuronate biosynthesis; UDP-alpha-D-glucuronate from UDP-alpha-D-glucose: step 1/1.</text>
</comment>
<protein>
    <recommendedName>
        <fullName evidence="3">UDP-glucose 6-dehydrogenase</fullName>
        <ecNumber evidence="3">1.1.1.22</ecNumber>
    </recommendedName>
</protein>
<dbReference type="InterPro" id="IPR014027">
    <property type="entry name" value="UDP-Glc/GDP-Man_DH_C"/>
</dbReference>
<evidence type="ECO:0000313" key="10">
    <source>
        <dbReference type="Proteomes" id="UP000721861"/>
    </source>
</evidence>
<keyword evidence="4" id="KW-0560">Oxidoreductase</keyword>
<dbReference type="SUPFAM" id="SSF52413">
    <property type="entry name" value="UDP-glucose/GDP-mannose dehydrogenase C-terminal domain"/>
    <property type="match status" value="1"/>
</dbReference>
<comment type="caution">
    <text evidence="9">The sequence shown here is derived from an EMBL/GenBank/DDBJ whole genome shotgun (WGS) entry which is preliminary data.</text>
</comment>
<feature type="domain" description="UDP-glucose/GDP-mannose dehydrogenase C-terminal" evidence="8">
    <location>
        <begin position="337"/>
        <end position="452"/>
    </location>
</feature>
<evidence type="ECO:0000256" key="6">
    <source>
        <dbReference type="ARBA" id="ARBA00047473"/>
    </source>
</evidence>
<evidence type="ECO:0000259" key="8">
    <source>
        <dbReference type="SMART" id="SM00984"/>
    </source>
</evidence>
<dbReference type="InterPro" id="IPR014026">
    <property type="entry name" value="UDP-Glc/GDP-Man_DH_dimer"/>
</dbReference>
<dbReference type="Proteomes" id="UP000721861">
    <property type="component" value="Unassembled WGS sequence"/>
</dbReference>
<dbReference type="Gene3D" id="1.20.5.100">
    <property type="entry name" value="Cytochrome c1, transmembrane anchor, C-terminal"/>
    <property type="match status" value="1"/>
</dbReference>
<dbReference type="PANTHER" id="PTHR11374">
    <property type="entry name" value="UDP-GLUCOSE DEHYDROGENASE/UDP-MANNAC DEHYDROGENASE"/>
    <property type="match status" value="1"/>
</dbReference>
<proteinExistence type="inferred from homology"/>
<evidence type="ECO:0000256" key="5">
    <source>
        <dbReference type="ARBA" id="ARBA00023027"/>
    </source>
</evidence>
<dbReference type="PANTHER" id="PTHR11374:SF3">
    <property type="entry name" value="UDP-GLUCOSE 6-DEHYDROGENASE"/>
    <property type="match status" value="1"/>
</dbReference>
<dbReference type="InterPro" id="IPR008927">
    <property type="entry name" value="6-PGluconate_DH-like_C_sf"/>
</dbReference>